<comment type="similarity">
    <text evidence="2">Belongs to the major facilitator superfamily. Monocarboxylate porter (TC 2.A.1.13) family.</text>
</comment>
<evidence type="ECO:0000256" key="2">
    <source>
        <dbReference type="ARBA" id="ARBA00006727"/>
    </source>
</evidence>
<keyword evidence="4" id="KW-1133">Transmembrane helix</keyword>
<comment type="subcellular location">
    <subcellularLocation>
        <location evidence="1">Membrane</location>
        <topology evidence="1">Multi-pass membrane protein</topology>
    </subcellularLocation>
</comment>
<feature type="transmembrane region" description="Helical" evidence="4">
    <location>
        <begin position="94"/>
        <end position="114"/>
    </location>
</feature>
<evidence type="ECO:0000313" key="6">
    <source>
        <dbReference type="EMBL" id="KAJ7309436.1"/>
    </source>
</evidence>
<keyword evidence="4" id="KW-0472">Membrane</keyword>
<protein>
    <submittedName>
        <fullName evidence="6">Major facilitator superfamily domain-containing protein</fullName>
    </submittedName>
</protein>
<dbReference type="PANTHER" id="PTHR11360">
    <property type="entry name" value="MONOCARBOXYLATE TRANSPORTER"/>
    <property type="match status" value="1"/>
</dbReference>
<feature type="transmembrane region" description="Helical" evidence="4">
    <location>
        <begin position="382"/>
        <end position="400"/>
    </location>
</feature>
<evidence type="ECO:0000256" key="3">
    <source>
        <dbReference type="SAM" id="MobiDB-lite"/>
    </source>
</evidence>
<dbReference type="InterPro" id="IPR011701">
    <property type="entry name" value="MFS"/>
</dbReference>
<dbReference type="GO" id="GO:0022857">
    <property type="term" value="F:transmembrane transporter activity"/>
    <property type="evidence" value="ECO:0007669"/>
    <property type="project" value="InterPro"/>
</dbReference>
<dbReference type="Proteomes" id="UP001218218">
    <property type="component" value="Unassembled WGS sequence"/>
</dbReference>
<dbReference type="InterPro" id="IPR050327">
    <property type="entry name" value="Proton-linked_MCT"/>
</dbReference>
<feature type="transmembrane region" description="Helical" evidence="4">
    <location>
        <begin position="148"/>
        <end position="171"/>
    </location>
</feature>
<dbReference type="PANTHER" id="PTHR11360:SF234">
    <property type="entry name" value="MFS-TYPE TRANSPORTER DBAD-RELATED"/>
    <property type="match status" value="1"/>
</dbReference>
<feature type="region of interest" description="Disordered" evidence="3">
    <location>
        <begin position="1"/>
        <end position="42"/>
    </location>
</feature>
<dbReference type="InterPro" id="IPR036259">
    <property type="entry name" value="MFS_trans_sf"/>
</dbReference>
<feature type="transmembrane region" description="Helical" evidence="4">
    <location>
        <begin position="350"/>
        <end position="375"/>
    </location>
</feature>
<dbReference type="EMBL" id="JARIHO010000081">
    <property type="protein sequence ID" value="KAJ7309436.1"/>
    <property type="molecule type" value="Genomic_DNA"/>
</dbReference>
<dbReference type="Gene3D" id="1.20.1250.20">
    <property type="entry name" value="MFS general substrate transporter like domains"/>
    <property type="match status" value="2"/>
</dbReference>
<feature type="domain" description="Major facilitator superfamily (MFS) profile" evidence="5">
    <location>
        <begin position="255"/>
        <end position="455"/>
    </location>
</feature>
<name>A0AAD6Z6G3_9AGAR</name>
<comment type="caution">
    <text evidence="6">The sequence shown here is derived from an EMBL/GenBank/DDBJ whole genome shotgun (WGS) entry which is preliminary data.</text>
</comment>
<evidence type="ECO:0000256" key="1">
    <source>
        <dbReference type="ARBA" id="ARBA00004141"/>
    </source>
</evidence>
<evidence type="ECO:0000256" key="4">
    <source>
        <dbReference type="SAM" id="Phobius"/>
    </source>
</evidence>
<keyword evidence="7" id="KW-1185">Reference proteome</keyword>
<proteinExistence type="inferred from homology"/>
<dbReference type="SUPFAM" id="SSF103473">
    <property type="entry name" value="MFS general substrate transporter"/>
    <property type="match status" value="1"/>
</dbReference>
<keyword evidence="4" id="KW-0812">Transmembrane</keyword>
<dbReference type="GO" id="GO:0016020">
    <property type="term" value="C:membrane"/>
    <property type="evidence" value="ECO:0007669"/>
    <property type="project" value="UniProtKB-SubCell"/>
</dbReference>
<dbReference type="Pfam" id="PF07690">
    <property type="entry name" value="MFS_1"/>
    <property type="match status" value="2"/>
</dbReference>
<evidence type="ECO:0000313" key="7">
    <source>
        <dbReference type="Proteomes" id="UP001218218"/>
    </source>
</evidence>
<accession>A0AAD6Z6G3</accession>
<evidence type="ECO:0000259" key="5">
    <source>
        <dbReference type="PROSITE" id="PS50850"/>
    </source>
</evidence>
<dbReference type="AlphaFoldDB" id="A0AAD6Z6G3"/>
<feature type="transmembrane region" description="Helical" evidence="4">
    <location>
        <begin position="121"/>
        <end position="142"/>
    </location>
</feature>
<dbReference type="InterPro" id="IPR020846">
    <property type="entry name" value="MFS_dom"/>
</dbReference>
<feature type="transmembrane region" description="Helical" evidence="4">
    <location>
        <begin position="54"/>
        <end position="74"/>
    </location>
</feature>
<dbReference type="PROSITE" id="PS50850">
    <property type="entry name" value="MFS"/>
    <property type="match status" value="1"/>
</dbReference>
<organism evidence="6 7">
    <name type="scientific">Mycena albidolilacea</name>
    <dbReference type="NCBI Taxonomy" id="1033008"/>
    <lineage>
        <taxon>Eukaryota</taxon>
        <taxon>Fungi</taxon>
        <taxon>Dikarya</taxon>
        <taxon>Basidiomycota</taxon>
        <taxon>Agaricomycotina</taxon>
        <taxon>Agaricomycetes</taxon>
        <taxon>Agaricomycetidae</taxon>
        <taxon>Agaricales</taxon>
        <taxon>Marasmiineae</taxon>
        <taxon>Mycenaceae</taxon>
        <taxon>Mycena</taxon>
    </lineage>
</organism>
<feature type="transmembrane region" description="Helical" evidence="4">
    <location>
        <begin position="412"/>
        <end position="433"/>
    </location>
</feature>
<sequence>MSTPSETVLPNVALEDTPRAPTPDTLSPDASHPDDSKVHPAAAAPTFPEGGLRAWATVGGAVLIQFCGFGYTTSFGVYQDFYTRDYLTQSSSSAISWIGSINAFLLISGGLLSGRLFDRGHFYLLVAGGSLLQCFSLFMLSLCKPEQYYQIFLAQGIGLGIGAGTVYIPSIAVVSHHFQKRRALAMTIVASGSSLGAVIHPIMLNNTFHTLGFGNAVRASAGLVSGCLLIGCLLMRPRLPPATSHPPMLKSLPRFARDTPYVFAVLGMTTYTVGFYFPLFYLQLDAITHGINETLSFYSLVIMNGSSFVGRLSPGFFAQRLGVVNMVTAASGVGAVLILCMIALKSIASVVIIGVLYGYTAGIFVSLMAPLLTTLTDNMGELGLRMGVGFAIVGLGGLVGPPINGALLTGHFIWWRPALFSGLMALVGAVLLLGTLVTARRKKAVAPAEEKALTN</sequence>
<feature type="transmembrane region" description="Helical" evidence="4">
    <location>
        <begin position="216"/>
        <end position="239"/>
    </location>
</feature>
<feature type="transmembrane region" description="Helical" evidence="4">
    <location>
        <begin position="260"/>
        <end position="283"/>
    </location>
</feature>
<gene>
    <name evidence="6" type="ORF">DFH08DRAFT_944191</name>
</gene>
<feature type="transmembrane region" description="Helical" evidence="4">
    <location>
        <begin position="183"/>
        <end position="204"/>
    </location>
</feature>
<reference evidence="6" key="1">
    <citation type="submission" date="2023-03" db="EMBL/GenBank/DDBJ databases">
        <title>Massive genome expansion in bonnet fungi (Mycena s.s.) driven by repeated elements and novel gene families across ecological guilds.</title>
        <authorList>
            <consortium name="Lawrence Berkeley National Laboratory"/>
            <person name="Harder C.B."/>
            <person name="Miyauchi S."/>
            <person name="Viragh M."/>
            <person name="Kuo A."/>
            <person name="Thoen E."/>
            <person name="Andreopoulos B."/>
            <person name="Lu D."/>
            <person name="Skrede I."/>
            <person name="Drula E."/>
            <person name="Henrissat B."/>
            <person name="Morin E."/>
            <person name="Kohler A."/>
            <person name="Barry K."/>
            <person name="LaButti K."/>
            <person name="Morin E."/>
            <person name="Salamov A."/>
            <person name="Lipzen A."/>
            <person name="Mereny Z."/>
            <person name="Hegedus B."/>
            <person name="Baldrian P."/>
            <person name="Stursova M."/>
            <person name="Weitz H."/>
            <person name="Taylor A."/>
            <person name="Grigoriev I.V."/>
            <person name="Nagy L.G."/>
            <person name="Martin F."/>
            <person name="Kauserud H."/>
        </authorList>
    </citation>
    <scope>NUCLEOTIDE SEQUENCE</scope>
    <source>
        <strain evidence="6">CBHHK002</strain>
    </source>
</reference>
<feature type="transmembrane region" description="Helical" evidence="4">
    <location>
        <begin position="324"/>
        <end position="344"/>
    </location>
</feature>